<feature type="domain" description="Tyr recombinase" evidence="10">
    <location>
        <begin position="107"/>
        <end position="286"/>
    </location>
</feature>
<evidence type="ECO:0000256" key="9">
    <source>
        <dbReference type="HAMAP-Rule" id="MF_01808"/>
    </source>
</evidence>
<keyword evidence="13" id="KW-1185">Reference proteome</keyword>
<feature type="domain" description="Core-binding (CB)" evidence="11">
    <location>
        <begin position="4"/>
        <end position="86"/>
    </location>
</feature>
<dbReference type="EMBL" id="OCNF01000006">
    <property type="protein sequence ID" value="SOD67628.1"/>
    <property type="molecule type" value="Genomic_DNA"/>
</dbReference>
<evidence type="ECO:0000256" key="8">
    <source>
        <dbReference type="ARBA" id="ARBA00023306"/>
    </source>
</evidence>
<reference evidence="12 13" key="1">
    <citation type="submission" date="2017-09" db="EMBL/GenBank/DDBJ databases">
        <authorList>
            <person name="Ehlers B."/>
            <person name="Leendertz F.H."/>
        </authorList>
    </citation>
    <scope>NUCLEOTIDE SEQUENCE [LARGE SCALE GENOMIC DNA]</scope>
    <source>
        <strain evidence="12 13">DSM 16848</strain>
    </source>
</reference>
<keyword evidence="4 9" id="KW-0159">Chromosome partition</keyword>
<protein>
    <recommendedName>
        <fullName evidence="9">Tyrosine recombinase XerC</fullName>
    </recommendedName>
</protein>
<dbReference type="OrthoDB" id="9801717at2"/>
<feature type="active site" evidence="9">
    <location>
        <position position="147"/>
    </location>
</feature>
<dbReference type="RefSeq" id="WP_097114036.1">
    <property type="nucleotide sequence ID" value="NZ_CP083931.1"/>
</dbReference>
<dbReference type="GO" id="GO:0005737">
    <property type="term" value="C:cytoplasm"/>
    <property type="evidence" value="ECO:0007669"/>
    <property type="project" value="UniProtKB-SubCell"/>
</dbReference>
<dbReference type="InterPro" id="IPR023009">
    <property type="entry name" value="Tyrosine_recombinase_XerC/XerD"/>
</dbReference>
<dbReference type="InterPro" id="IPR011010">
    <property type="entry name" value="DNA_brk_join_enz"/>
</dbReference>
<keyword evidence="3 9" id="KW-0132">Cell division</keyword>
<dbReference type="HAMAP" id="MF_01808">
    <property type="entry name" value="Recomb_XerC_XerD"/>
    <property type="match status" value="1"/>
</dbReference>
<dbReference type="InterPro" id="IPR004107">
    <property type="entry name" value="Integrase_SAM-like_N"/>
</dbReference>
<dbReference type="InterPro" id="IPR002104">
    <property type="entry name" value="Integrase_catalytic"/>
</dbReference>
<dbReference type="Proteomes" id="UP000219669">
    <property type="component" value="Unassembled WGS sequence"/>
</dbReference>
<dbReference type="InterPro" id="IPR044068">
    <property type="entry name" value="CB"/>
</dbReference>
<dbReference type="SUPFAM" id="SSF56349">
    <property type="entry name" value="DNA breaking-rejoining enzymes"/>
    <property type="match status" value="1"/>
</dbReference>
<feature type="active site" evidence="9">
    <location>
        <position position="264"/>
    </location>
</feature>
<keyword evidence="8 9" id="KW-0131">Cell cycle</keyword>
<evidence type="ECO:0000256" key="2">
    <source>
        <dbReference type="ARBA" id="ARBA00022490"/>
    </source>
</evidence>
<evidence type="ECO:0000256" key="1">
    <source>
        <dbReference type="ARBA" id="ARBA00004496"/>
    </source>
</evidence>
<dbReference type="PANTHER" id="PTHR30349">
    <property type="entry name" value="PHAGE INTEGRASE-RELATED"/>
    <property type="match status" value="1"/>
</dbReference>
<dbReference type="InterPro" id="IPR013762">
    <property type="entry name" value="Integrase-like_cat_sf"/>
</dbReference>
<dbReference type="GO" id="GO:0003677">
    <property type="term" value="F:DNA binding"/>
    <property type="evidence" value="ECO:0007669"/>
    <property type="project" value="UniProtKB-UniRule"/>
</dbReference>
<comment type="subcellular location">
    <subcellularLocation>
        <location evidence="1 9">Cytoplasm</location>
    </subcellularLocation>
</comment>
<dbReference type="PROSITE" id="PS51900">
    <property type="entry name" value="CB"/>
    <property type="match status" value="1"/>
</dbReference>
<evidence type="ECO:0000313" key="13">
    <source>
        <dbReference type="Proteomes" id="UP000219669"/>
    </source>
</evidence>
<feature type="active site" evidence="9">
    <location>
        <position position="241"/>
    </location>
</feature>
<comment type="function">
    <text evidence="9">Site-specific tyrosine recombinase, which acts by catalyzing the cutting and rejoining of the recombining DNA molecules. The XerC-XerD complex is essential to convert dimers of the bacterial chromosome into monomers to permit their segregation at cell division. It also contributes to the segregational stability of plasmids.</text>
</comment>
<dbReference type="AlphaFoldDB" id="A0A286E9P8"/>
<feature type="active site" evidence="9">
    <location>
        <position position="238"/>
    </location>
</feature>
<dbReference type="GO" id="GO:0006313">
    <property type="term" value="P:DNA transposition"/>
    <property type="evidence" value="ECO:0007669"/>
    <property type="project" value="UniProtKB-UniRule"/>
</dbReference>
<dbReference type="Pfam" id="PF00589">
    <property type="entry name" value="Phage_integrase"/>
    <property type="match status" value="1"/>
</dbReference>
<comment type="subunit">
    <text evidence="9">Forms a cyclic heterotetrameric complex composed of two molecules of XerC and two molecules of XerD.</text>
</comment>
<dbReference type="Gene3D" id="1.10.443.10">
    <property type="entry name" value="Intergrase catalytic core"/>
    <property type="match status" value="1"/>
</dbReference>
<dbReference type="InterPro" id="IPR010998">
    <property type="entry name" value="Integrase_recombinase_N"/>
</dbReference>
<dbReference type="GO" id="GO:0009037">
    <property type="term" value="F:tyrosine-based site-specific recombinase activity"/>
    <property type="evidence" value="ECO:0007669"/>
    <property type="project" value="UniProtKB-UniRule"/>
</dbReference>
<evidence type="ECO:0000259" key="11">
    <source>
        <dbReference type="PROSITE" id="PS51900"/>
    </source>
</evidence>
<dbReference type="GO" id="GO:0051301">
    <property type="term" value="P:cell division"/>
    <property type="evidence" value="ECO:0007669"/>
    <property type="project" value="UniProtKB-KW"/>
</dbReference>
<feature type="active site" description="O-(3'-phospho-DNA)-tyrosine intermediate" evidence="9">
    <location>
        <position position="273"/>
    </location>
</feature>
<dbReference type="GO" id="GO:0007059">
    <property type="term" value="P:chromosome segregation"/>
    <property type="evidence" value="ECO:0007669"/>
    <property type="project" value="UniProtKB-UniRule"/>
</dbReference>
<proteinExistence type="inferred from homology"/>
<evidence type="ECO:0000256" key="3">
    <source>
        <dbReference type="ARBA" id="ARBA00022618"/>
    </source>
</evidence>
<keyword evidence="6 9" id="KW-0238">DNA-binding</keyword>
<evidence type="ECO:0000256" key="7">
    <source>
        <dbReference type="ARBA" id="ARBA00023172"/>
    </source>
</evidence>
<dbReference type="Gene3D" id="1.10.150.130">
    <property type="match status" value="1"/>
</dbReference>
<keyword evidence="5 9" id="KW-0229">DNA integration</keyword>
<dbReference type="Pfam" id="PF02899">
    <property type="entry name" value="Phage_int_SAM_1"/>
    <property type="match status" value="1"/>
</dbReference>
<evidence type="ECO:0000256" key="6">
    <source>
        <dbReference type="ARBA" id="ARBA00023125"/>
    </source>
</evidence>
<sequence>MANHPFFQSLDAFLLQHQQQNKSPHTLQAYRRDLQQLANLLPDNAPNPLTRSQLVAALKKLSQQNLHSRSLARKLSVWRQYCQYLHQQGALANDISLGLKAPKAPERLPKAIEREQLNHLLNQTQPESTLTVRDLAFIELFYGSGLRLSELNALNFQDILLDAGWVMVQGKGNRQRQVPLTPKSVQALREYLPMRVAQADENALFTSRHGKRLTTRQIAKRLDLWAKNQGSNQHISPHMLRHSYASHLLQASRDVRAVQDLLGHRSLSTTQIYTKLDFDHLAQVYDDTHPRAKRKKKSDD</sequence>
<dbReference type="CDD" id="cd00798">
    <property type="entry name" value="INT_XerDC_C"/>
    <property type="match status" value="1"/>
</dbReference>
<accession>A0A286E9P8</accession>
<gene>
    <name evidence="9" type="primary">xerC</name>
    <name evidence="12" type="ORF">SAMN02746062_00974</name>
</gene>
<name>A0A286E9P8_9NEIS</name>
<feature type="active site" evidence="9">
    <location>
        <position position="171"/>
    </location>
</feature>
<dbReference type="PROSITE" id="PS51898">
    <property type="entry name" value="TYR_RECOMBINASE"/>
    <property type="match status" value="1"/>
</dbReference>
<organism evidence="12 13">
    <name type="scientific">Alysiella filiformis DSM 16848</name>
    <dbReference type="NCBI Taxonomy" id="1120981"/>
    <lineage>
        <taxon>Bacteria</taxon>
        <taxon>Pseudomonadati</taxon>
        <taxon>Pseudomonadota</taxon>
        <taxon>Betaproteobacteria</taxon>
        <taxon>Neisseriales</taxon>
        <taxon>Neisseriaceae</taxon>
        <taxon>Alysiella</taxon>
    </lineage>
</organism>
<keyword evidence="7 9" id="KW-0233">DNA recombination</keyword>
<dbReference type="InterPro" id="IPR050090">
    <property type="entry name" value="Tyrosine_recombinase_XerCD"/>
</dbReference>
<evidence type="ECO:0000256" key="5">
    <source>
        <dbReference type="ARBA" id="ARBA00022908"/>
    </source>
</evidence>
<dbReference type="PANTHER" id="PTHR30349:SF81">
    <property type="entry name" value="TYROSINE RECOMBINASE XERC"/>
    <property type="match status" value="1"/>
</dbReference>
<evidence type="ECO:0000313" key="12">
    <source>
        <dbReference type="EMBL" id="SOD67628.1"/>
    </source>
</evidence>
<keyword evidence="2 9" id="KW-0963">Cytoplasm</keyword>
<evidence type="ECO:0000256" key="4">
    <source>
        <dbReference type="ARBA" id="ARBA00022829"/>
    </source>
</evidence>
<comment type="similarity">
    <text evidence="9">Belongs to the 'phage' integrase family. XerC subfamily.</text>
</comment>
<evidence type="ECO:0000259" key="10">
    <source>
        <dbReference type="PROSITE" id="PS51898"/>
    </source>
</evidence>